<dbReference type="AlphaFoldDB" id="A0A7R9KX41"/>
<feature type="transmembrane region" description="Helical" evidence="6">
    <location>
        <begin position="9"/>
        <end position="26"/>
    </location>
</feature>
<reference evidence="7" key="1">
    <citation type="submission" date="2020-11" db="EMBL/GenBank/DDBJ databases">
        <authorList>
            <person name="Tran Van P."/>
        </authorList>
    </citation>
    <scope>NUCLEOTIDE SEQUENCE</scope>
</reference>
<evidence type="ECO:0000256" key="1">
    <source>
        <dbReference type="ARBA" id="ARBA00004370"/>
    </source>
</evidence>
<organism evidence="7">
    <name type="scientific">Medioppia subpectinata</name>
    <dbReference type="NCBI Taxonomy" id="1979941"/>
    <lineage>
        <taxon>Eukaryota</taxon>
        <taxon>Metazoa</taxon>
        <taxon>Ecdysozoa</taxon>
        <taxon>Arthropoda</taxon>
        <taxon>Chelicerata</taxon>
        <taxon>Arachnida</taxon>
        <taxon>Acari</taxon>
        <taxon>Acariformes</taxon>
        <taxon>Sarcoptiformes</taxon>
        <taxon>Oribatida</taxon>
        <taxon>Brachypylina</taxon>
        <taxon>Oppioidea</taxon>
        <taxon>Oppiidae</taxon>
        <taxon>Medioppia</taxon>
    </lineage>
</organism>
<protein>
    <submittedName>
        <fullName evidence="7">Uncharacterized protein</fullName>
    </submittedName>
</protein>
<name>A0A7R9KX41_9ACAR</name>
<evidence type="ECO:0000256" key="3">
    <source>
        <dbReference type="ARBA" id="ARBA00022989"/>
    </source>
</evidence>
<dbReference type="PANTHER" id="PTHR31395:SF23">
    <property type="entry name" value="GEO05642P1"/>
    <property type="match status" value="1"/>
</dbReference>
<feature type="transmembrane region" description="Helical" evidence="6">
    <location>
        <begin position="92"/>
        <end position="118"/>
    </location>
</feature>
<dbReference type="InterPro" id="IPR026910">
    <property type="entry name" value="Shisa"/>
</dbReference>
<dbReference type="EMBL" id="OC862126">
    <property type="protein sequence ID" value="CAD7629959.1"/>
    <property type="molecule type" value="Genomic_DNA"/>
</dbReference>
<proteinExistence type="predicted"/>
<dbReference type="OrthoDB" id="6513564at2759"/>
<keyword evidence="4 6" id="KW-0472">Membrane</keyword>
<dbReference type="GO" id="GO:0016020">
    <property type="term" value="C:membrane"/>
    <property type="evidence" value="ECO:0007669"/>
    <property type="project" value="UniProtKB-SubCell"/>
</dbReference>
<dbReference type="EMBL" id="CAJPIZ010007551">
    <property type="protein sequence ID" value="CAG2110389.1"/>
    <property type="molecule type" value="Genomic_DNA"/>
</dbReference>
<evidence type="ECO:0000256" key="6">
    <source>
        <dbReference type="SAM" id="Phobius"/>
    </source>
</evidence>
<accession>A0A7R9KX41</accession>
<comment type="subcellular location">
    <subcellularLocation>
        <location evidence="1">Membrane</location>
    </subcellularLocation>
</comment>
<keyword evidence="8" id="KW-1185">Reference proteome</keyword>
<feature type="compositionally biased region" description="Polar residues" evidence="5">
    <location>
        <begin position="191"/>
        <end position="208"/>
    </location>
</feature>
<gene>
    <name evidence="7" type="ORF">OSB1V03_LOCUS10373</name>
</gene>
<evidence type="ECO:0000256" key="4">
    <source>
        <dbReference type="ARBA" id="ARBA00023136"/>
    </source>
</evidence>
<dbReference type="PANTHER" id="PTHR31395">
    <property type="entry name" value="SHISA"/>
    <property type="match status" value="1"/>
</dbReference>
<evidence type="ECO:0000313" key="7">
    <source>
        <dbReference type="EMBL" id="CAD7629959.1"/>
    </source>
</evidence>
<evidence type="ECO:0000256" key="2">
    <source>
        <dbReference type="ARBA" id="ARBA00022692"/>
    </source>
</evidence>
<keyword evidence="3 6" id="KW-1133">Transmembrane helix</keyword>
<evidence type="ECO:0000313" key="8">
    <source>
        <dbReference type="Proteomes" id="UP000759131"/>
    </source>
</evidence>
<keyword evidence="2 6" id="KW-0812">Transmembrane</keyword>
<feature type="compositionally biased region" description="Pro residues" evidence="5">
    <location>
        <begin position="173"/>
        <end position="186"/>
    </location>
</feature>
<dbReference type="Proteomes" id="UP000759131">
    <property type="component" value="Unassembled WGS sequence"/>
</dbReference>
<evidence type="ECO:0000256" key="5">
    <source>
        <dbReference type="SAM" id="MobiDB-lite"/>
    </source>
</evidence>
<feature type="region of interest" description="Disordered" evidence="5">
    <location>
        <begin position="166"/>
        <end position="208"/>
    </location>
</feature>
<sequence>MSSRAYSQCVYGVVVVIAMIIAYNVVSCGESCRRKDVNGNDDVFECPRLFESNKKRFCCGFTAQDKHCCEWSKKSKDLVVNPGDVKYLFEGAVAVIIVALLVVGGLIVCCCVCACCLLSRKRQSRGHVLGKYLDFHPNLSVTSCHTEGGTSVTTIPSYPNSASYPVQNAPSYPLQPYPPDQPPPPYNYSQTQPAYNPSYPTYNQIKPN</sequence>